<keyword evidence="2" id="KW-0012">Acyltransferase</keyword>
<dbReference type="InterPro" id="IPR016181">
    <property type="entry name" value="Acyl_CoA_acyltransferase"/>
</dbReference>
<dbReference type="InterPro" id="IPR000182">
    <property type="entry name" value="GNAT_dom"/>
</dbReference>
<name>A0A644YM76_9ZZZZ</name>
<organism evidence="4">
    <name type="scientific">bioreactor metagenome</name>
    <dbReference type="NCBI Taxonomy" id="1076179"/>
    <lineage>
        <taxon>unclassified sequences</taxon>
        <taxon>metagenomes</taxon>
        <taxon>ecological metagenomes</taxon>
    </lineage>
</organism>
<evidence type="ECO:0000259" key="3">
    <source>
        <dbReference type="PROSITE" id="PS51186"/>
    </source>
</evidence>
<evidence type="ECO:0000313" key="4">
    <source>
        <dbReference type="EMBL" id="MPM28981.1"/>
    </source>
</evidence>
<dbReference type="Pfam" id="PF00583">
    <property type="entry name" value="Acetyltransf_1"/>
    <property type="match status" value="1"/>
</dbReference>
<dbReference type="Gene3D" id="3.40.630.30">
    <property type="match status" value="1"/>
</dbReference>
<proteinExistence type="predicted"/>
<protein>
    <recommendedName>
        <fullName evidence="3">N-acetyltransferase domain-containing protein</fullName>
    </recommendedName>
</protein>
<dbReference type="InterPro" id="IPR050680">
    <property type="entry name" value="YpeA/RimI_acetyltransf"/>
</dbReference>
<dbReference type="SUPFAM" id="SSF55729">
    <property type="entry name" value="Acyl-CoA N-acyltransferases (Nat)"/>
    <property type="match status" value="1"/>
</dbReference>
<comment type="caution">
    <text evidence="4">The sequence shown here is derived from an EMBL/GenBank/DDBJ whole genome shotgun (WGS) entry which is preliminary data.</text>
</comment>
<keyword evidence="1" id="KW-0808">Transferase</keyword>
<dbReference type="PROSITE" id="PS51186">
    <property type="entry name" value="GNAT"/>
    <property type="match status" value="1"/>
</dbReference>
<accession>A0A644YM76</accession>
<reference evidence="4" key="1">
    <citation type="submission" date="2019-08" db="EMBL/GenBank/DDBJ databases">
        <authorList>
            <person name="Kucharzyk K."/>
            <person name="Murdoch R.W."/>
            <person name="Higgins S."/>
            <person name="Loffler F."/>
        </authorList>
    </citation>
    <scope>NUCLEOTIDE SEQUENCE</scope>
</reference>
<dbReference type="AlphaFoldDB" id="A0A644YM76"/>
<gene>
    <name evidence="4" type="ORF">SDC9_75519</name>
</gene>
<feature type="domain" description="N-acetyltransferase" evidence="3">
    <location>
        <begin position="3"/>
        <end position="151"/>
    </location>
</feature>
<dbReference type="CDD" id="cd04301">
    <property type="entry name" value="NAT_SF"/>
    <property type="match status" value="1"/>
</dbReference>
<sequence length="151" mass="17686">MNIIIRDANQGDLPLIVDFQTEMAKETESLELDSEILSKGVKAVLEGKAGARYYLADDEGDAAGMLMITTEWSDWRNGWVWWIQSVYIRPGFRQRGIYKLLYEHIKKEVRDRADVRGIRLYVDKRNVRAQQVYESLGMTGDHYTTYEWMKE</sequence>
<dbReference type="PANTHER" id="PTHR43420">
    <property type="entry name" value="ACETYLTRANSFERASE"/>
    <property type="match status" value="1"/>
</dbReference>
<evidence type="ECO:0000256" key="1">
    <source>
        <dbReference type="ARBA" id="ARBA00022679"/>
    </source>
</evidence>
<dbReference type="PANTHER" id="PTHR43420:SF47">
    <property type="entry name" value="N-ACETYLTRANSFERASE DOMAIN-CONTAINING PROTEIN"/>
    <property type="match status" value="1"/>
</dbReference>
<dbReference type="EMBL" id="VSSQ01005396">
    <property type="protein sequence ID" value="MPM28981.1"/>
    <property type="molecule type" value="Genomic_DNA"/>
</dbReference>
<dbReference type="GO" id="GO:0016747">
    <property type="term" value="F:acyltransferase activity, transferring groups other than amino-acyl groups"/>
    <property type="evidence" value="ECO:0007669"/>
    <property type="project" value="InterPro"/>
</dbReference>
<evidence type="ECO:0000256" key="2">
    <source>
        <dbReference type="ARBA" id="ARBA00023315"/>
    </source>
</evidence>